<reference evidence="2 3" key="1">
    <citation type="journal article" date="2015" name="Int. J. Syst. Evol. Microbiol.">
        <title>Rhizobium anhuiense sp. nov., isolated from effective nodules of Vicia faba and Pisum sativum.</title>
        <authorList>
            <person name="Zhang Y.J."/>
            <person name="Zheng W.T."/>
            <person name="Everall I."/>
            <person name="Young J.P."/>
            <person name="Zhang X.X."/>
            <person name="Tian C.F."/>
            <person name="Sui X.H."/>
            <person name="Wang E.T."/>
            <person name="Chen W.X."/>
        </authorList>
    </citation>
    <scope>NUCLEOTIDE SEQUENCE [LARGE SCALE GENOMIC DNA]</scope>
    <source>
        <strain evidence="2 3">CCBAU 23252</strain>
    </source>
</reference>
<evidence type="ECO:0000313" key="2">
    <source>
        <dbReference type="EMBL" id="RUM02516.1"/>
    </source>
</evidence>
<proteinExistence type="predicted"/>
<dbReference type="InterPro" id="IPR027417">
    <property type="entry name" value="P-loop_NTPase"/>
</dbReference>
<accession>A0A432NT66</accession>
<evidence type="ECO:0000313" key="3">
    <source>
        <dbReference type="Proteomes" id="UP000273611"/>
    </source>
</evidence>
<dbReference type="Proteomes" id="UP000273611">
    <property type="component" value="Unassembled WGS sequence"/>
</dbReference>
<dbReference type="EMBL" id="RIBW01000003">
    <property type="protein sequence ID" value="RUM02516.1"/>
    <property type="molecule type" value="Genomic_DNA"/>
</dbReference>
<organism evidence="2 3">
    <name type="scientific">Rhizobium anhuiense</name>
    <dbReference type="NCBI Taxonomy" id="1184720"/>
    <lineage>
        <taxon>Bacteria</taxon>
        <taxon>Pseudomonadati</taxon>
        <taxon>Pseudomonadota</taxon>
        <taxon>Alphaproteobacteria</taxon>
        <taxon>Hyphomicrobiales</taxon>
        <taxon>Rhizobiaceae</taxon>
        <taxon>Rhizobium/Agrobacterium group</taxon>
        <taxon>Rhizobium</taxon>
    </lineage>
</organism>
<protein>
    <submittedName>
        <fullName evidence="2">Chloramphenicol phosphotransferase</fullName>
    </submittedName>
</protein>
<feature type="compositionally biased region" description="Basic and acidic residues" evidence="1">
    <location>
        <begin position="135"/>
        <end position="159"/>
    </location>
</feature>
<evidence type="ECO:0000256" key="1">
    <source>
        <dbReference type="SAM" id="MobiDB-lite"/>
    </source>
</evidence>
<dbReference type="Gene3D" id="3.40.50.300">
    <property type="entry name" value="P-loop containing nucleotide triphosphate hydrolases"/>
    <property type="match status" value="1"/>
</dbReference>
<sequence>MRIFILLIGFPGVGKLTIARELQSLSSAKVIDNHWFNNPVLRLLDDDGTGHLPEGIWDYTGRIRQTVLDAIAEYTGPSANFIFTHAGRDGDQRSLRTYQQFDDAAQRCGAVLVPVRLLCDEDELARRISMPARRNDLKATDAQASRERSRRDKVFDPKHPNTLVLDVTSTPPPESAAAIWQHALKSLTNSIETAPSNV</sequence>
<gene>
    <name evidence="2" type="ORF">EEQ99_11550</name>
</gene>
<feature type="region of interest" description="Disordered" evidence="1">
    <location>
        <begin position="135"/>
        <end position="170"/>
    </location>
</feature>
<comment type="caution">
    <text evidence="2">The sequence shown here is derived from an EMBL/GenBank/DDBJ whole genome shotgun (WGS) entry which is preliminary data.</text>
</comment>
<dbReference type="GO" id="GO:0016740">
    <property type="term" value="F:transferase activity"/>
    <property type="evidence" value="ECO:0007669"/>
    <property type="project" value="UniProtKB-KW"/>
</dbReference>
<dbReference type="SUPFAM" id="SSF52540">
    <property type="entry name" value="P-loop containing nucleoside triphosphate hydrolases"/>
    <property type="match status" value="1"/>
</dbReference>
<dbReference type="RefSeq" id="WP_063476702.1">
    <property type="nucleotide sequence ID" value="NZ_BMFI01000004.1"/>
</dbReference>
<keyword evidence="2" id="KW-0808">Transferase</keyword>
<dbReference type="AlphaFoldDB" id="A0A432NT66"/>
<name>A0A432NT66_9HYPH</name>